<keyword evidence="4" id="KW-1185">Reference proteome</keyword>
<dbReference type="Gene3D" id="3.30.530.20">
    <property type="match status" value="1"/>
</dbReference>
<feature type="domain" description="Activator of Hsp90 ATPase homologue 1/2-like C-terminal" evidence="2">
    <location>
        <begin position="14"/>
        <end position="139"/>
    </location>
</feature>
<evidence type="ECO:0000313" key="4">
    <source>
        <dbReference type="Proteomes" id="UP000008460"/>
    </source>
</evidence>
<dbReference type="RefSeq" id="WP_013770411.1">
    <property type="nucleotide sequence ID" value="NC_015514.1"/>
</dbReference>
<comment type="similarity">
    <text evidence="1">Belongs to the AHA1 family.</text>
</comment>
<dbReference type="KEGG" id="cfi:Celf_1250"/>
<sequence length="146" mass="16196">MDTSPLRLEYTVPCPPGVAFDLWVQEIGRWWHPDYSPDPHGFRGATIEPWIGGQVLLQDERLGAVPVGTVTEVDPPHRLVHTSVLGVDEQHPTTVTVSFAPLPDGGTLVAFEHGGWTPQNVSSREKFAEWPRILDRYAALATERHG</sequence>
<dbReference type="HOGENOM" id="CLU_112319_1_0_11"/>
<dbReference type="AlphaFoldDB" id="F4H433"/>
<dbReference type="SUPFAM" id="SSF55961">
    <property type="entry name" value="Bet v1-like"/>
    <property type="match status" value="1"/>
</dbReference>
<dbReference type="InterPro" id="IPR013538">
    <property type="entry name" value="ASHA1/2-like_C"/>
</dbReference>
<dbReference type="Proteomes" id="UP000008460">
    <property type="component" value="Chromosome"/>
</dbReference>
<dbReference type="EMBL" id="CP002666">
    <property type="protein sequence ID" value="AEE45385.1"/>
    <property type="molecule type" value="Genomic_DNA"/>
</dbReference>
<proteinExistence type="inferred from homology"/>
<evidence type="ECO:0000256" key="1">
    <source>
        <dbReference type="ARBA" id="ARBA00006817"/>
    </source>
</evidence>
<evidence type="ECO:0000259" key="2">
    <source>
        <dbReference type="Pfam" id="PF08327"/>
    </source>
</evidence>
<organism evidence="3 4">
    <name type="scientific">Cellulomonas fimi (strain ATCC 484 / DSM 20113 / JCM 1341 / CCUG 24087 / LMG 16345 / NBRC 15513 / NCIMB 8980 / NCTC 7547 / NRS-133)</name>
    <dbReference type="NCBI Taxonomy" id="590998"/>
    <lineage>
        <taxon>Bacteria</taxon>
        <taxon>Bacillati</taxon>
        <taxon>Actinomycetota</taxon>
        <taxon>Actinomycetes</taxon>
        <taxon>Micrococcales</taxon>
        <taxon>Cellulomonadaceae</taxon>
        <taxon>Cellulomonas</taxon>
    </lineage>
</organism>
<protein>
    <submittedName>
        <fullName evidence="3">Activator of Hsp90 ATPase 1 family protein</fullName>
    </submittedName>
</protein>
<accession>F4H433</accession>
<dbReference type="STRING" id="590998.Celf_1250"/>
<evidence type="ECO:0000313" key="3">
    <source>
        <dbReference type="EMBL" id="AEE45385.1"/>
    </source>
</evidence>
<dbReference type="InterPro" id="IPR023393">
    <property type="entry name" value="START-like_dom_sf"/>
</dbReference>
<gene>
    <name evidence="3" type="ordered locus">Celf_1250</name>
</gene>
<name>F4H433_CELFA</name>
<dbReference type="Pfam" id="PF08327">
    <property type="entry name" value="AHSA1"/>
    <property type="match status" value="1"/>
</dbReference>
<dbReference type="eggNOG" id="COG3832">
    <property type="taxonomic scope" value="Bacteria"/>
</dbReference>
<reference evidence="3 4" key="1">
    <citation type="submission" date="2011-04" db="EMBL/GenBank/DDBJ databases">
        <title>Complete sequence of Cellulomonas fimi ATCC 484.</title>
        <authorList>
            <consortium name="US DOE Joint Genome Institute"/>
            <person name="Lucas S."/>
            <person name="Han J."/>
            <person name="Lapidus A."/>
            <person name="Cheng J.-F."/>
            <person name="Goodwin L."/>
            <person name="Pitluck S."/>
            <person name="Peters L."/>
            <person name="Chertkov O."/>
            <person name="Detter J.C."/>
            <person name="Han C."/>
            <person name="Tapia R."/>
            <person name="Land M."/>
            <person name="Hauser L."/>
            <person name="Kyrpides N."/>
            <person name="Ivanova N."/>
            <person name="Ovchinnikova G."/>
            <person name="Pagani I."/>
            <person name="Mead D."/>
            <person name="Brumm P."/>
            <person name="Woyke T."/>
        </authorList>
    </citation>
    <scope>NUCLEOTIDE SEQUENCE [LARGE SCALE GENOMIC DNA]</scope>
    <source>
        <strain evidence="4">ATCC 484 / DSM 20113 / JCM 1341 / NBRC 15513 / NCIMB 8980 / NCTC 7547</strain>
    </source>
</reference>